<dbReference type="InterPro" id="IPR011011">
    <property type="entry name" value="Znf_FYVE_PHD"/>
</dbReference>
<evidence type="ECO:0000256" key="4">
    <source>
        <dbReference type="PROSITE-ProRule" id="PRU00091"/>
    </source>
</evidence>
<dbReference type="Proteomes" id="UP000186817">
    <property type="component" value="Unassembled WGS sequence"/>
</dbReference>
<dbReference type="GO" id="GO:0031410">
    <property type="term" value="C:cytoplasmic vesicle"/>
    <property type="evidence" value="ECO:0007669"/>
    <property type="project" value="TreeGrafter"/>
</dbReference>
<protein>
    <submittedName>
        <fullName evidence="7">1-phosphatidylinositol 3-phosphate 5-kinase</fullName>
    </submittedName>
</protein>
<dbReference type="GO" id="GO:0008270">
    <property type="term" value="F:zinc ion binding"/>
    <property type="evidence" value="ECO:0007669"/>
    <property type="project" value="UniProtKB-KW"/>
</dbReference>
<keyword evidence="1" id="KW-0479">Metal-binding</keyword>
<gene>
    <name evidence="7" type="primary">Pikfyve</name>
    <name evidence="7" type="ORF">AK812_SmicGene6123</name>
</gene>
<dbReference type="Gene3D" id="3.30.40.10">
    <property type="entry name" value="Zinc/RING finger domain, C3HC4 (zinc finger)"/>
    <property type="match status" value="1"/>
</dbReference>
<keyword evidence="7" id="KW-0808">Transferase</keyword>
<dbReference type="EMBL" id="LSRX01000082">
    <property type="protein sequence ID" value="OLQ10187.1"/>
    <property type="molecule type" value="Genomic_DNA"/>
</dbReference>
<dbReference type="InterPro" id="IPR043548">
    <property type="entry name" value="PIKfyve"/>
</dbReference>
<evidence type="ECO:0000256" key="1">
    <source>
        <dbReference type="ARBA" id="ARBA00022723"/>
    </source>
</evidence>
<dbReference type="GO" id="GO:1903426">
    <property type="term" value="P:regulation of reactive oxygen species biosynthetic process"/>
    <property type="evidence" value="ECO:0007669"/>
    <property type="project" value="TreeGrafter"/>
</dbReference>
<dbReference type="PROSITE" id="PS50178">
    <property type="entry name" value="ZF_FYVE"/>
    <property type="match status" value="1"/>
</dbReference>
<evidence type="ECO:0000256" key="5">
    <source>
        <dbReference type="SAM" id="MobiDB-lite"/>
    </source>
</evidence>
<organism evidence="7 8">
    <name type="scientific">Symbiodinium microadriaticum</name>
    <name type="common">Dinoflagellate</name>
    <name type="synonym">Zooxanthella microadriatica</name>
    <dbReference type="NCBI Taxonomy" id="2951"/>
    <lineage>
        <taxon>Eukaryota</taxon>
        <taxon>Sar</taxon>
        <taxon>Alveolata</taxon>
        <taxon>Dinophyceae</taxon>
        <taxon>Suessiales</taxon>
        <taxon>Symbiodiniaceae</taxon>
        <taxon>Symbiodinium</taxon>
    </lineage>
</organism>
<sequence length="512" mass="57382">MPHQREHQLFVKTPSVHLFREGDQGRQTEYLPSGRDNGRDTREAGVTTSQERSGTTSRSHAHQEEETLHTLRPVFLELEQKEDKPKAKSTREDGHASWIPTPEDGKDVRTQKQGDGGSTKHETKADMKPKTAAVKPPAQGTPRLRGVNPQQARAAPAVHPRKSHGTMPSRVGERHLEAEAHRGAMLGLRQGDLRWMPDEKCTKCFACGEPFSAWRRRHHCRLCGQIFCYSCSNNFIPGKLVGRPTEGKSRLCESCLEFCDESLIIQRSSAASAGLVAGMQLFRRENRASTEDEDTVEQEDVDDQPSVSDGEDVPQMSEHLESLSYSVYNPDSEVTTRGVWYWGDEPNSRGQRAPANHRAEVGLPEESIEHLNQSWEGLDPEDLEGLAAGQRDAQVTEWRNMAEANFRHFVTSVREYCLEAGEGLEDQEHMLTICKLAQQAVDQWCVPVVKQLRLGPSDSMDILNYLSLGRAKLSTVMRSEAIGTWGQEATDTARDKDARVVVVRANESWKPD</sequence>
<feature type="compositionally biased region" description="Basic and acidic residues" evidence="5">
    <location>
        <begin position="78"/>
        <end position="95"/>
    </location>
</feature>
<dbReference type="SUPFAM" id="SSF57903">
    <property type="entry name" value="FYVE/PHD zinc finger"/>
    <property type="match status" value="1"/>
</dbReference>
<keyword evidence="7" id="KW-0418">Kinase</keyword>
<feature type="domain" description="FYVE-type" evidence="6">
    <location>
        <begin position="198"/>
        <end position="260"/>
    </location>
</feature>
<dbReference type="GO" id="GO:0090385">
    <property type="term" value="P:phagosome-lysosome fusion"/>
    <property type="evidence" value="ECO:0007669"/>
    <property type="project" value="TreeGrafter"/>
</dbReference>
<reference evidence="7 8" key="1">
    <citation type="submission" date="2016-02" db="EMBL/GenBank/DDBJ databases">
        <title>Genome analysis of coral dinoflagellate symbionts highlights evolutionary adaptations to a symbiotic lifestyle.</title>
        <authorList>
            <person name="Aranda M."/>
            <person name="Li Y."/>
            <person name="Liew Y.J."/>
            <person name="Baumgarten S."/>
            <person name="Simakov O."/>
            <person name="Wilson M."/>
            <person name="Piel J."/>
            <person name="Ashoor H."/>
            <person name="Bougouffa S."/>
            <person name="Bajic V.B."/>
            <person name="Ryu T."/>
            <person name="Ravasi T."/>
            <person name="Bayer T."/>
            <person name="Micklem G."/>
            <person name="Kim H."/>
            <person name="Bhak J."/>
            <person name="Lajeunesse T.C."/>
            <person name="Voolstra C.R."/>
        </authorList>
    </citation>
    <scope>NUCLEOTIDE SEQUENCE [LARGE SCALE GENOMIC DNA]</scope>
    <source>
        <strain evidence="7 8">CCMP2467</strain>
    </source>
</reference>
<accession>A0A1Q9ERY7</accession>
<dbReference type="InterPro" id="IPR013083">
    <property type="entry name" value="Znf_RING/FYVE/PHD"/>
</dbReference>
<dbReference type="InterPro" id="IPR017455">
    <property type="entry name" value="Znf_FYVE-rel"/>
</dbReference>
<dbReference type="GO" id="GO:0052810">
    <property type="term" value="F:1-phosphatidylinositol-5-kinase activity"/>
    <property type="evidence" value="ECO:0007669"/>
    <property type="project" value="TreeGrafter"/>
</dbReference>
<dbReference type="Pfam" id="PF01363">
    <property type="entry name" value="FYVE"/>
    <property type="match status" value="1"/>
</dbReference>
<dbReference type="AlphaFoldDB" id="A0A1Q9ERY7"/>
<dbReference type="GO" id="GO:0000285">
    <property type="term" value="F:1-phosphatidylinositol-3-phosphate 5-kinase activity"/>
    <property type="evidence" value="ECO:0007669"/>
    <property type="project" value="InterPro"/>
</dbReference>
<feature type="compositionally biased region" description="Basic and acidic residues" evidence="5">
    <location>
        <begin position="103"/>
        <end position="129"/>
    </location>
</feature>
<keyword evidence="2 4" id="KW-0863">Zinc-finger</keyword>
<dbReference type="PANTHER" id="PTHR46715">
    <property type="entry name" value="1-PHOSPHATIDYLINOSITOL 3-PHOSPHATE 5-KINASE"/>
    <property type="match status" value="1"/>
</dbReference>
<keyword evidence="3" id="KW-0862">Zinc</keyword>
<dbReference type="GO" id="GO:0012506">
    <property type="term" value="C:vesicle membrane"/>
    <property type="evidence" value="ECO:0007669"/>
    <property type="project" value="TreeGrafter"/>
</dbReference>
<feature type="region of interest" description="Disordered" evidence="5">
    <location>
        <begin position="1"/>
        <end position="169"/>
    </location>
</feature>
<evidence type="ECO:0000256" key="3">
    <source>
        <dbReference type="ARBA" id="ARBA00022833"/>
    </source>
</evidence>
<evidence type="ECO:0000313" key="7">
    <source>
        <dbReference type="EMBL" id="OLQ10187.1"/>
    </source>
</evidence>
<comment type="caution">
    <text evidence="7">The sequence shown here is derived from an EMBL/GenBank/DDBJ whole genome shotgun (WGS) entry which is preliminary data.</text>
</comment>
<dbReference type="InterPro" id="IPR000306">
    <property type="entry name" value="Znf_FYVE"/>
</dbReference>
<dbReference type="SMART" id="SM00064">
    <property type="entry name" value="FYVE"/>
    <property type="match status" value="1"/>
</dbReference>
<dbReference type="OrthoDB" id="660555at2759"/>
<dbReference type="PANTHER" id="PTHR46715:SF1">
    <property type="entry name" value="1-PHOSPHATIDYLINOSITOL 3-PHOSPHATE 5-KINASE"/>
    <property type="match status" value="1"/>
</dbReference>
<name>A0A1Q9ERY7_SYMMI</name>
<dbReference type="GO" id="GO:0032438">
    <property type="term" value="P:melanosome organization"/>
    <property type="evidence" value="ECO:0007669"/>
    <property type="project" value="TreeGrafter"/>
</dbReference>
<feature type="region of interest" description="Disordered" evidence="5">
    <location>
        <begin position="287"/>
        <end position="314"/>
    </location>
</feature>
<evidence type="ECO:0000313" key="8">
    <source>
        <dbReference type="Proteomes" id="UP000186817"/>
    </source>
</evidence>
<feature type="compositionally biased region" description="Polar residues" evidence="5">
    <location>
        <begin position="46"/>
        <end position="58"/>
    </location>
</feature>
<feature type="compositionally biased region" description="Acidic residues" evidence="5">
    <location>
        <begin position="291"/>
        <end position="303"/>
    </location>
</feature>
<evidence type="ECO:0000259" key="6">
    <source>
        <dbReference type="PROSITE" id="PS50178"/>
    </source>
</evidence>
<proteinExistence type="predicted"/>
<evidence type="ECO:0000256" key="2">
    <source>
        <dbReference type="ARBA" id="ARBA00022771"/>
    </source>
</evidence>
<keyword evidence="8" id="KW-1185">Reference proteome</keyword>